<dbReference type="SUPFAM" id="SSF81383">
    <property type="entry name" value="F-box domain"/>
    <property type="match status" value="1"/>
</dbReference>
<proteinExistence type="predicted"/>
<dbReference type="Pfam" id="PF00646">
    <property type="entry name" value="F-box"/>
    <property type="match status" value="1"/>
</dbReference>
<dbReference type="InterPro" id="IPR036047">
    <property type="entry name" value="F-box-like_dom_sf"/>
</dbReference>
<dbReference type="CDD" id="cd09917">
    <property type="entry name" value="F-box_SF"/>
    <property type="match status" value="1"/>
</dbReference>
<feature type="domain" description="F-box" evidence="1">
    <location>
        <begin position="7"/>
        <end position="47"/>
    </location>
</feature>
<dbReference type="SMART" id="SM00256">
    <property type="entry name" value="FBOX"/>
    <property type="match status" value="1"/>
</dbReference>
<comment type="caution">
    <text evidence="2">The sequence shown here is derived from an EMBL/GenBank/DDBJ whole genome shotgun (WGS) entry which is preliminary data.</text>
</comment>
<dbReference type="InterPro" id="IPR001810">
    <property type="entry name" value="F-box_dom"/>
</dbReference>
<dbReference type="OrthoDB" id="2939830at2759"/>
<gene>
    <name evidence="2" type="ORF">MIND_00411700</name>
</gene>
<evidence type="ECO:0000259" key="1">
    <source>
        <dbReference type="SMART" id="SM00256"/>
    </source>
</evidence>
<evidence type="ECO:0000313" key="3">
    <source>
        <dbReference type="Proteomes" id="UP000636479"/>
    </source>
</evidence>
<organism evidence="2 3">
    <name type="scientific">Mycena indigotica</name>
    <dbReference type="NCBI Taxonomy" id="2126181"/>
    <lineage>
        <taxon>Eukaryota</taxon>
        <taxon>Fungi</taxon>
        <taxon>Dikarya</taxon>
        <taxon>Basidiomycota</taxon>
        <taxon>Agaricomycotina</taxon>
        <taxon>Agaricomycetes</taxon>
        <taxon>Agaricomycetidae</taxon>
        <taxon>Agaricales</taxon>
        <taxon>Marasmiineae</taxon>
        <taxon>Mycenaceae</taxon>
        <taxon>Mycena</taxon>
    </lineage>
</organism>
<sequence>MDYLDTLPPELWNRCLSLLNPTNLRNVALTCKTLNDFAQPCLFRLLRVVVADGQYGTEEVINASRDAFVQRFVSISESTTLAPLVKRIIYADHLEMGNPMALGAVRNFKEAVPANFFPILPRFVGVVQLTLWQAGIDFEAPDMRKAIESLPLLRRLLIGGSELEDGNPMPLESFTFQDSRPLVYPNTEPLHVVDPKTIQRLTLLGPLGLNPLFVALQSTPLPALRFLHIDISPESDISTIVAMLDQCEHLLELVIGHHAQSHAGLIPRFDAGQQQILATMFAAFSEQMVNAGLPLPPGFTLPGFGPAADTESEMDKLGRTFILAPLALPNLRSLRCPYNFVRLLLPNRATLDTLNTFRGKSERKDETPIAAIEAAGINDNMRVLRLLSALPTHTLPEVFTAVARFHPALRDFTLVAHYGPQARLSQLVEQGMLVLPPLLEALEIRITSARGELSEQSIRREITEALSAQQAASTLCKVVFAIEEDDVRKVHKYVKRVGSRGEWICEA</sequence>
<keyword evidence="3" id="KW-1185">Reference proteome</keyword>
<dbReference type="Proteomes" id="UP000636479">
    <property type="component" value="Unassembled WGS sequence"/>
</dbReference>
<dbReference type="RefSeq" id="XP_037221231.1">
    <property type="nucleotide sequence ID" value="XM_037360939.1"/>
</dbReference>
<accession>A0A8H6W615</accession>
<name>A0A8H6W615_9AGAR</name>
<dbReference type="GeneID" id="59343455"/>
<dbReference type="AlphaFoldDB" id="A0A8H6W615"/>
<dbReference type="EMBL" id="JACAZF010000004">
    <property type="protein sequence ID" value="KAF7306212.1"/>
    <property type="molecule type" value="Genomic_DNA"/>
</dbReference>
<protein>
    <recommendedName>
        <fullName evidence="1">F-box domain-containing protein</fullName>
    </recommendedName>
</protein>
<reference evidence="2" key="1">
    <citation type="submission" date="2020-05" db="EMBL/GenBank/DDBJ databases">
        <title>Mycena genomes resolve the evolution of fungal bioluminescence.</title>
        <authorList>
            <person name="Tsai I.J."/>
        </authorList>
    </citation>
    <scope>NUCLEOTIDE SEQUENCE</scope>
    <source>
        <strain evidence="2">171206Taipei</strain>
    </source>
</reference>
<evidence type="ECO:0000313" key="2">
    <source>
        <dbReference type="EMBL" id="KAF7306212.1"/>
    </source>
</evidence>